<dbReference type="Gene3D" id="1.20.120.670">
    <property type="entry name" value="N-acetyl-b-d-glucoasminidase"/>
    <property type="match status" value="1"/>
</dbReference>
<feature type="domain" description="Glycoside hydrolase family 20 catalytic" evidence="3">
    <location>
        <begin position="144"/>
        <end position="313"/>
    </location>
</feature>
<evidence type="ECO:0000256" key="2">
    <source>
        <dbReference type="ARBA" id="ARBA00022801"/>
    </source>
</evidence>
<dbReference type="InterPro" id="IPR017853">
    <property type="entry name" value="GH"/>
</dbReference>
<dbReference type="InterPro" id="IPR038901">
    <property type="entry name" value="HEXDC-like"/>
</dbReference>
<dbReference type="CDD" id="cd06565">
    <property type="entry name" value="GH20_GcnA-like"/>
    <property type="match status" value="1"/>
</dbReference>
<keyword evidence="2 6" id="KW-0378">Hydrolase</keyword>
<evidence type="ECO:0000259" key="3">
    <source>
        <dbReference type="Pfam" id="PF00728"/>
    </source>
</evidence>
<dbReference type="GO" id="GO:0004563">
    <property type="term" value="F:beta-N-acetylhexosaminidase activity"/>
    <property type="evidence" value="ECO:0007669"/>
    <property type="project" value="UniProtKB-ARBA"/>
</dbReference>
<reference evidence="6 7" key="1">
    <citation type="submission" date="2018-04" db="EMBL/GenBank/DDBJ databases">
        <title>Genomic Encyclopedia of Type Strains, Phase IV (KMG-IV): sequencing the most valuable type-strain genomes for metagenomic binning, comparative biology and taxonomic classification.</title>
        <authorList>
            <person name="Goeker M."/>
        </authorList>
    </citation>
    <scope>NUCLEOTIDE SEQUENCE [LARGE SCALE GENOMIC DNA]</scope>
    <source>
        <strain evidence="6 7">DSM 14823</strain>
    </source>
</reference>
<dbReference type="EMBL" id="QEKH01000031">
    <property type="protein sequence ID" value="PVY37265.1"/>
    <property type="molecule type" value="Genomic_DNA"/>
</dbReference>
<sequence length="627" mass="71417">MSQVSKLVWRRDETPEELFDLLDTLGEEYPVVDGGRGLKLKFRRIEAEGTVSRVIRSTGEVLVEYNSVAAAARGVGSALAKLEGEETTPFKMLGIMLDVSRNMVMKVDHLKLWFRRLSLSGYNLVMLYTEDTYRLPGEPFFGYMRGAYSIDEIKELDAYAKKLGIELVGCIQTLGHLEQIIRWHGAYGKISDTAKVLMVDEPKTYELIDKMIAFWSEALDSRRIHIGMDETHDLGRGKFIDYHGFEAPFELFNRHLGKVNEICKKHGVAPLIWSDMYFRLSNPEQNYYDFTSPIPESVQKKIPKNVQLVYWDYYHEDAESYEKMIRRHRDIGFEPVMGSGIWTWTRMWYDHEKTRSTVIPCIEACRKMKVQELFFTMWGDDGAYCNYDSALAGLVYSADLAFGVKPDDTKTTAARFAATCGSSFQANITAGGIQATLTAGDKKYTVSPSMLIWDDPLMGIYFDECLRHDPEFDLKITDHYDEMLRKLLPHQDDKAAGDFEHIINALDLLIQKTEMRSALIDAYANDDRIALRQIAVSVIPSVIAAAQEFDASFRTQWLDCAKPFGLETIQIRNAGLIARLDETALRIREYLDGVVAEIDELEAQAEPCDIFNNPNWYHGVCSGTGIH</sequence>
<comment type="similarity">
    <text evidence="1">Belongs to the glycosyl hydrolase 20 family.</text>
</comment>
<dbReference type="PANTHER" id="PTHR21040">
    <property type="entry name" value="BCDNA.GH04120"/>
    <property type="match status" value="1"/>
</dbReference>
<proteinExistence type="inferred from homology"/>
<dbReference type="Proteomes" id="UP000576225">
    <property type="component" value="Unassembled WGS sequence"/>
</dbReference>
<dbReference type="Pfam" id="PF00728">
    <property type="entry name" value="Glyco_hydro_20"/>
    <property type="match status" value="1"/>
</dbReference>
<accession>A0A2U1ALJ9</accession>
<evidence type="ECO:0000259" key="4">
    <source>
        <dbReference type="Pfam" id="PF18088"/>
    </source>
</evidence>
<dbReference type="OrthoDB" id="383771at2"/>
<dbReference type="SUPFAM" id="SSF51445">
    <property type="entry name" value="(Trans)glycosidases"/>
    <property type="match status" value="1"/>
</dbReference>
<feature type="domain" description="Glycoside Hydrolase 20C C-terminal" evidence="4">
    <location>
        <begin position="450"/>
        <end position="611"/>
    </location>
</feature>
<dbReference type="Gene3D" id="3.20.20.80">
    <property type="entry name" value="Glycosidases"/>
    <property type="match status" value="1"/>
</dbReference>
<dbReference type="GO" id="GO:0005975">
    <property type="term" value="P:carbohydrate metabolic process"/>
    <property type="evidence" value="ECO:0007669"/>
    <property type="project" value="InterPro"/>
</dbReference>
<dbReference type="PANTHER" id="PTHR21040:SF8">
    <property type="entry name" value="BCDNA.GH04120"/>
    <property type="match status" value="1"/>
</dbReference>
<dbReference type="InterPro" id="IPR015883">
    <property type="entry name" value="Glyco_hydro_20_cat"/>
</dbReference>
<name>A0A2U1ALJ9_9BACT</name>
<evidence type="ECO:0000313" key="5">
    <source>
        <dbReference type="EMBL" id="NMD89016.1"/>
    </source>
</evidence>
<gene>
    <name evidence="6" type="ORF">C8D82_1314</name>
    <name evidence="5" type="ORF">HF882_20740</name>
</gene>
<protein>
    <submittedName>
        <fullName evidence="5">Beta-N-acetylhexosaminidase</fullName>
    </submittedName>
    <submittedName>
        <fullName evidence="6">Glycosyl hydrolase family 20</fullName>
    </submittedName>
</protein>
<evidence type="ECO:0000313" key="7">
    <source>
        <dbReference type="Proteomes" id="UP000245959"/>
    </source>
</evidence>
<dbReference type="AlphaFoldDB" id="A0A2U1ALJ9"/>
<comment type="caution">
    <text evidence="6">The sequence shown here is derived from an EMBL/GenBank/DDBJ whole genome shotgun (WGS) entry which is preliminary data.</text>
</comment>
<evidence type="ECO:0000313" key="6">
    <source>
        <dbReference type="EMBL" id="PVY37265.1"/>
    </source>
</evidence>
<dbReference type="Pfam" id="PF18088">
    <property type="entry name" value="Glyco_H_20C_C"/>
    <property type="match status" value="1"/>
</dbReference>
<dbReference type="RefSeq" id="WP_116885318.1">
    <property type="nucleotide sequence ID" value="NZ_CABMMC010000220.1"/>
</dbReference>
<dbReference type="InterPro" id="IPR041063">
    <property type="entry name" value="Glyco_H_20C_C"/>
</dbReference>
<evidence type="ECO:0000313" key="8">
    <source>
        <dbReference type="Proteomes" id="UP000576225"/>
    </source>
</evidence>
<organism evidence="6 7">
    <name type="scientific">Victivallis vadensis</name>
    <dbReference type="NCBI Taxonomy" id="172901"/>
    <lineage>
        <taxon>Bacteria</taxon>
        <taxon>Pseudomonadati</taxon>
        <taxon>Lentisphaerota</taxon>
        <taxon>Lentisphaeria</taxon>
        <taxon>Victivallales</taxon>
        <taxon>Victivallaceae</taxon>
        <taxon>Victivallis</taxon>
    </lineage>
</organism>
<dbReference type="EMBL" id="JABAEW010000071">
    <property type="protein sequence ID" value="NMD89016.1"/>
    <property type="molecule type" value="Genomic_DNA"/>
</dbReference>
<dbReference type="Proteomes" id="UP000245959">
    <property type="component" value="Unassembled WGS sequence"/>
</dbReference>
<dbReference type="GeneID" id="78296595"/>
<evidence type="ECO:0000256" key="1">
    <source>
        <dbReference type="ARBA" id="ARBA00006285"/>
    </source>
</evidence>
<reference evidence="5 8" key="2">
    <citation type="submission" date="2020-04" db="EMBL/GenBank/DDBJ databases">
        <authorList>
            <person name="Hitch T.C.A."/>
            <person name="Wylensek D."/>
            <person name="Clavel T."/>
        </authorList>
    </citation>
    <scope>NUCLEOTIDE SEQUENCE [LARGE SCALE GENOMIC DNA]</scope>
    <source>
        <strain evidence="5 8">COR2-253-APC-1A</strain>
    </source>
</reference>
<keyword evidence="7" id="KW-1185">Reference proteome</keyword>